<protein>
    <recommendedName>
        <fullName evidence="1">DUF1985 domain-containing protein</fullName>
    </recommendedName>
</protein>
<accession>A0AAD9TTP9</accession>
<reference evidence="2" key="1">
    <citation type="journal article" date="2023" name="Plant J.">
        <title>Genome sequences and population genomics provide insights into the demographic history, inbreeding, and mutation load of two 'living fossil' tree species of Dipteronia.</title>
        <authorList>
            <person name="Feng Y."/>
            <person name="Comes H.P."/>
            <person name="Chen J."/>
            <person name="Zhu S."/>
            <person name="Lu R."/>
            <person name="Zhang X."/>
            <person name="Li P."/>
            <person name="Qiu J."/>
            <person name="Olsen K.M."/>
            <person name="Qiu Y."/>
        </authorList>
    </citation>
    <scope>NUCLEOTIDE SEQUENCE</scope>
    <source>
        <strain evidence="2">KIB01</strain>
    </source>
</reference>
<dbReference type="EMBL" id="JANJYI010000007">
    <property type="protein sequence ID" value="KAK2642039.1"/>
    <property type="molecule type" value="Genomic_DNA"/>
</dbReference>
<dbReference type="Proteomes" id="UP001280121">
    <property type="component" value="Unassembled WGS sequence"/>
</dbReference>
<proteinExistence type="predicted"/>
<evidence type="ECO:0000313" key="3">
    <source>
        <dbReference type="Proteomes" id="UP001280121"/>
    </source>
</evidence>
<dbReference type="InterPro" id="IPR015410">
    <property type="entry name" value="DUF1985"/>
</dbReference>
<gene>
    <name evidence="2" type="ORF">Ddye_023802</name>
</gene>
<evidence type="ECO:0000313" key="2">
    <source>
        <dbReference type="EMBL" id="KAK2642039.1"/>
    </source>
</evidence>
<sequence>MASCFGHFISMHRELKFLGGVIHQLLLRELDHDGPTDDMWFLLGNHVARFLKVEFSLITGLHFGVVPNTSLYVAVENDIHQRYFPRHDEVSLDDLRVVLTRGEFQQAYNGVKLCLIYMLNWILMGVDERLKIPVWQFRLVEDLNAFDAFPWGAHVYRHSIFSFKHALLRRREERHQQSQGDVVHSVEGYNIYGLSHALLIFAFEVIPQLGIDFGAQRVIELSPHMLKWELTKQPRGMKLSKILSAKDDRVHLPTVPDWISSADRPDEEGGGSLYV</sequence>
<evidence type="ECO:0000259" key="1">
    <source>
        <dbReference type="Pfam" id="PF09331"/>
    </source>
</evidence>
<dbReference type="PANTHER" id="PTHR48449:SF1">
    <property type="entry name" value="DUF1985 DOMAIN-CONTAINING PROTEIN"/>
    <property type="match status" value="1"/>
</dbReference>
<feature type="domain" description="DUF1985" evidence="1">
    <location>
        <begin position="27"/>
        <end position="157"/>
    </location>
</feature>
<dbReference type="PANTHER" id="PTHR48449">
    <property type="entry name" value="DUF1985 DOMAIN-CONTAINING PROTEIN"/>
    <property type="match status" value="1"/>
</dbReference>
<dbReference type="AlphaFoldDB" id="A0AAD9TTP9"/>
<keyword evidence="3" id="KW-1185">Reference proteome</keyword>
<name>A0AAD9TTP9_9ROSI</name>
<dbReference type="Pfam" id="PF09331">
    <property type="entry name" value="DUF1985"/>
    <property type="match status" value="1"/>
</dbReference>
<organism evidence="2 3">
    <name type="scientific">Dipteronia dyeriana</name>
    <dbReference type="NCBI Taxonomy" id="168575"/>
    <lineage>
        <taxon>Eukaryota</taxon>
        <taxon>Viridiplantae</taxon>
        <taxon>Streptophyta</taxon>
        <taxon>Embryophyta</taxon>
        <taxon>Tracheophyta</taxon>
        <taxon>Spermatophyta</taxon>
        <taxon>Magnoliopsida</taxon>
        <taxon>eudicotyledons</taxon>
        <taxon>Gunneridae</taxon>
        <taxon>Pentapetalae</taxon>
        <taxon>rosids</taxon>
        <taxon>malvids</taxon>
        <taxon>Sapindales</taxon>
        <taxon>Sapindaceae</taxon>
        <taxon>Hippocastanoideae</taxon>
        <taxon>Acereae</taxon>
        <taxon>Dipteronia</taxon>
    </lineage>
</organism>
<comment type="caution">
    <text evidence="2">The sequence shown here is derived from an EMBL/GenBank/DDBJ whole genome shotgun (WGS) entry which is preliminary data.</text>
</comment>